<organism evidence="1 2">
    <name type="scientific">Pristionchus mayeri</name>
    <dbReference type="NCBI Taxonomy" id="1317129"/>
    <lineage>
        <taxon>Eukaryota</taxon>
        <taxon>Metazoa</taxon>
        <taxon>Ecdysozoa</taxon>
        <taxon>Nematoda</taxon>
        <taxon>Chromadorea</taxon>
        <taxon>Rhabditida</taxon>
        <taxon>Rhabditina</taxon>
        <taxon>Diplogasteromorpha</taxon>
        <taxon>Diplogasteroidea</taxon>
        <taxon>Neodiplogasteridae</taxon>
        <taxon>Pristionchus</taxon>
    </lineage>
</organism>
<reference evidence="2" key="1">
    <citation type="submission" date="2022-10" db="EMBL/GenBank/DDBJ databases">
        <title>Genome assembly of Pristionchus species.</title>
        <authorList>
            <person name="Yoshida K."/>
            <person name="Sommer R.J."/>
        </authorList>
    </citation>
    <scope>NUCLEOTIDE SEQUENCE [LARGE SCALE GENOMIC DNA]</scope>
    <source>
        <strain evidence="2">RS5460</strain>
    </source>
</reference>
<dbReference type="EMBL" id="BTRK01000006">
    <property type="protein sequence ID" value="GMR61649.1"/>
    <property type="molecule type" value="Genomic_DNA"/>
</dbReference>
<protein>
    <submittedName>
        <fullName evidence="1">Uncharacterized protein</fullName>
    </submittedName>
</protein>
<comment type="caution">
    <text evidence="1">The sequence shown here is derived from an EMBL/GenBank/DDBJ whole genome shotgun (WGS) entry which is preliminary data.</text>
</comment>
<gene>
    <name evidence="1" type="ORF">PMAYCL1PPCAC_31844</name>
</gene>
<proteinExistence type="predicted"/>
<feature type="non-terminal residue" evidence="1">
    <location>
        <position position="1"/>
    </location>
</feature>
<keyword evidence="2" id="KW-1185">Reference proteome</keyword>
<accession>A0AAN5IEH7</accession>
<sequence length="73" mass="8049">FTCETRKNDDSVMQMAKTRFSFGCLADSPLGPVAQIMGKLASCYCSFNITICDMELEVNTCVITGPGRKPSRY</sequence>
<dbReference type="AlphaFoldDB" id="A0AAN5IEH7"/>
<dbReference type="Proteomes" id="UP001328107">
    <property type="component" value="Unassembled WGS sequence"/>
</dbReference>
<evidence type="ECO:0000313" key="2">
    <source>
        <dbReference type="Proteomes" id="UP001328107"/>
    </source>
</evidence>
<evidence type="ECO:0000313" key="1">
    <source>
        <dbReference type="EMBL" id="GMR61649.1"/>
    </source>
</evidence>
<feature type="non-terminal residue" evidence="1">
    <location>
        <position position="73"/>
    </location>
</feature>
<name>A0AAN5IEH7_9BILA</name>